<evidence type="ECO:0000256" key="2">
    <source>
        <dbReference type="ARBA" id="ARBA00022833"/>
    </source>
</evidence>
<feature type="region of interest" description="Disordered" evidence="6">
    <location>
        <begin position="14"/>
        <end position="37"/>
    </location>
</feature>
<dbReference type="SMART" id="SM00906">
    <property type="entry name" value="Fungal_trans"/>
    <property type="match status" value="1"/>
</dbReference>
<feature type="compositionally biased region" description="Polar residues" evidence="6">
    <location>
        <begin position="89"/>
        <end position="98"/>
    </location>
</feature>
<dbReference type="InterPro" id="IPR001138">
    <property type="entry name" value="Zn2Cys6_DnaBD"/>
</dbReference>
<evidence type="ECO:0000256" key="4">
    <source>
        <dbReference type="ARBA" id="ARBA00023163"/>
    </source>
</evidence>
<evidence type="ECO:0000259" key="7">
    <source>
        <dbReference type="PROSITE" id="PS50048"/>
    </source>
</evidence>
<dbReference type="GO" id="GO:0000981">
    <property type="term" value="F:DNA-binding transcription factor activity, RNA polymerase II-specific"/>
    <property type="evidence" value="ECO:0007669"/>
    <property type="project" value="InterPro"/>
</dbReference>
<name>A0A1D2VK52_9ASCO</name>
<dbReference type="PROSITE" id="PS00463">
    <property type="entry name" value="ZN2_CY6_FUNGAL_1"/>
    <property type="match status" value="1"/>
</dbReference>
<organism evidence="8 9">
    <name type="scientific">Ascoidea rubescens DSM 1968</name>
    <dbReference type="NCBI Taxonomy" id="1344418"/>
    <lineage>
        <taxon>Eukaryota</taxon>
        <taxon>Fungi</taxon>
        <taxon>Dikarya</taxon>
        <taxon>Ascomycota</taxon>
        <taxon>Saccharomycotina</taxon>
        <taxon>Saccharomycetes</taxon>
        <taxon>Ascoideaceae</taxon>
        <taxon>Ascoidea</taxon>
    </lineage>
</organism>
<feature type="region of interest" description="Disordered" evidence="6">
    <location>
        <begin position="85"/>
        <end position="138"/>
    </location>
</feature>
<keyword evidence="5" id="KW-0539">Nucleus</keyword>
<proteinExistence type="predicted"/>
<keyword evidence="3" id="KW-0805">Transcription regulation</keyword>
<dbReference type="GO" id="GO:0003677">
    <property type="term" value="F:DNA binding"/>
    <property type="evidence" value="ECO:0007669"/>
    <property type="project" value="InterPro"/>
</dbReference>
<reference evidence="9" key="1">
    <citation type="submission" date="2016-05" db="EMBL/GenBank/DDBJ databases">
        <title>Comparative genomics of biotechnologically important yeasts.</title>
        <authorList>
            <consortium name="DOE Joint Genome Institute"/>
            <person name="Riley R."/>
            <person name="Haridas S."/>
            <person name="Wolfe K.H."/>
            <person name="Lopes M.R."/>
            <person name="Hittinger C.T."/>
            <person name="Goker M."/>
            <person name="Salamov A."/>
            <person name="Wisecaver J."/>
            <person name="Long T.M."/>
            <person name="Aerts A.L."/>
            <person name="Barry K."/>
            <person name="Choi C."/>
            <person name="Clum A."/>
            <person name="Coughlan A.Y."/>
            <person name="Deshpande S."/>
            <person name="Douglass A.P."/>
            <person name="Hanson S.J."/>
            <person name="Klenk H.-P."/>
            <person name="Labutti K."/>
            <person name="Lapidus A."/>
            <person name="Lindquist E."/>
            <person name="Lipzen A."/>
            <person name="Meier-Kolthoff J.P."/>
            <person name="Ohm R.A."/>
            <person name="Otillar R.P."/>
            <person name="Pangilinan J."/>
            <person name="Peng Y."/>
            <person name="Rokas A."/>
            <person name="Rosa C.A."/>
            <person name="Scheuner C."/>
            <person name="Sibirny A.A."/>
            <person name="Slot J.C."/>
            <person name="Stielow J.B."/>
            <person name="Sun H."/>
            <person name="Kurtzman C.P."/>
            <person name="Blackwell M."/>
            <person name="Grigoriev I.V."/>
            <person name="Jeffries T.W."/>
        </authorList>
    </citation>
    <scope>NUCLEOTIDE SEQUENCE [LARGE SCALE GENOMIC DNA]</scope>
    <source>
        <strain evidence="9">DSM 1968</strain>
    </source>
</reference>
<dbReference type="Gene3D" id="4.10.240.10">
    <property type="entry name" value="Zn(2)-C6 fungal-type DNA-binding domain"/>
    <property type="match status" value="1"/>
</dbReference>
<evidence type="ECO:0000256" key="1">
    <source>
        <dbReference type="ARBA" id="ARBA00022723"/>
    </source>
</evidence>
<protein>
    <recommendedName>
        <fullName evidence="7">Zn(2)-C6 fungal-type domain-containing protein</fullName>
    </recommendedName>
</protein>
<evidence type="ECO:0000313" key="9">
    <source>
        <dbReference type="Proteomes" id="UP000095038"/>
    </source>
</evidence>
<keyword evidence="4" id="KW-0804">Transcription</keyword>
<dbReference type="CDD" id="cd00067">
    <property type="entry name" value="GAL4"/>
    <property type="match status" value="1"/>
</dbReference>
<accession>A0A1D2VK52</accession>
<dbReference type="EMBL" id="KV454478">
    <property type="protein sequence ID" value="ODV61969.1"/>
    <property type="molecule type" value="Genomic_DNA"/>
</dbReference>
<dbReference type="RefSeq" id="XP_020048276.1">
    <property type="nucleotide sequence ID" value="XM_020189157.1"/>
</dbReference>
<dbReference type="OrthoDB" id="3364175at2759"/>
<evidence type="ECO:0000256" key="5">
    <source>
        <dbReference type="ARBA" id="ARBA00023242"/>
    </source>
</evidence>
<dbReference type="PANTHER" id="PTHR47424:SF6">
    <property type="entry name" value="PROLINE UTILIZATION TRANS-ACTIVATOR"/>
    <property type="match status" value="1"/>
</dbReference>
<evidence type="ECO:0000256" key="6">
    <source>
        <dbReference type="SAM" id="MobiDB-lite"/>
    </source>
</evidence>
<dbReference type="STRING" id="1344418.A0A1D2VK52"/>
<feature type="compositionally biased region" description="Polar residues" evidence="6">
    <location>
        <begin position="125"/>
        <end position="138"/>
    </location>
</feature>
<dbReference type="Pfam" id="PF00172">
    <property type="entry name" value="Zn_clus"/>
    <property type="match status" value="1"/>
</dbReference>
<dbReference type="GO" id="GO:0006351">
    <property type="term" value="P:DNA-templated transcription"/>
    <property type="evidence" value="ECO:0007669"/>
    <property type="project" value="InterPro"/>
</dbReference>
<dbReference type="Proteomes" id="UP000095038">
    <property type="component" value="Unassembled WGS sequence"/>
</dbReference>
<gene>
    <name evidence="8" type="ORF">ASCRUDRAFT_139660</name>
</gene>
<dbReference type="InterPro" id="IPR007219">
    <property type="entry name" value="XnlR_reg_dom"/>
</dbReference>
<keyword evidence="2" id="KW-0862">Zinc</keyword>
<dbReference type="InParanoid" id="A0A1D2VK52"/>
<feature type="domain" description="Zn(2)-C6 fungal-type" evidence="7">
    <location>
        <begin position="46"/>
        <end position="75"/>
    </location>
</feature>
<evidence type="ECO:0000256" key="3">
    <source>
        <dbReference type="ARBA" id="ARBA00023015"/>
    </source>
</evidence>
<dbReference type="AlphaFoldDB" id="A0A1D2VK52"/>
<keyword evidence="1" id="KW-0479">Metal-binding</keyword>
<dbReference type="PROSITE" id="PS50048">
    <property type="entry name" value="ZN2_CY6_FUNGAL_2"/>
    <property type="match status" value="1"/>
</dbReference>
<dbReference type="InterPro" id="IPR051127">
    <property type="entry name" value="Fungal_SecMet_Regulators"/>
</dbReference>
<dbReference type="Pfam" id="PF04082">
    <property type="entry name" value="Fungal_trans"/>
    <property type="match status" value="1"/>
</dbReference>
<evidence type="ECO:0000313" key="8">
    <source>
        <dbReference type="EMBL" id="ODV61969.1"/>
    </source>
</evidence>
<dbReference type="SUPFAM" id="SSF57701">
    <property type="entry name" value="Zn2/Cys6 DNA-binding domain"/>
    <property type="match status" value="1"/>
</dbReference>
<dbReference type="GO" id="GO:0008270">
    <property type="term" value="F:zinc ion binding"/>
    <property type="evidence" value="ECO:0007669"/>
    <property type="project" value="InterPro"/>
</dbReference>
<dbReference type="InterPro" id="IPR036864">
    <property type="entry name" value="Zn2-C6_fun-type_DNA-bd_sf"/>
</dbReference>
<dbReference type="PANTHER" id="PTHR47424">
    <property type="entry name" value="REGULATORY PROTEIN GAL4"/>
    <property type="match status" value="1"/>
</dbReference>
<sequence>MVFSVYRNFPPPEPSGCAAPSRFPQSGSTHSDMPKAIQDRRRISRACDICKARKKKCDGSQPCANCKKKNDRCTYSIIDKRSIRYSHLKTPSVNNNSKNSHRNTRKKSENGHTPSNSIKRAENYDTGNNPTAMKTNICSNLNDPQVNLNPLNASNIENIQVQTIPNTSNNLALHDQLPAIPSVEYNINAILNTAQDISNNVSEILSTNNNTSISNNDSNIQTDSDTNINDPEFQRSSSEVSLINGSTIPSSLQPLLNFPSSYSKNSKLSNIRVPSVENGKNLRLLWDTSGNLRYIGESSPLSLLAQCRKIFNKLDSPLHSNLPDLTSSKFVKDPKRFNIQDAPAFRLSQNIPTQLPLRDYCDFLVNLFIQNVNQLCYIFNVDYLKCKIVDQVYLNPIQAKPHKLCLLYLIFALASIYAACINNNCSIEDTNKNATDNTNIDSNNNQNSSSSIPYKNLVHYSVFFESGLSVLTNTIEDGNLWLVEAYFLMFFIYQASNKRNTSWINLGIAIRYAESLGLNKRYANESFSNKGYVLHRRRLWRSLYICDRFSSVNLGRPLSINNIIWDDMNSIPIQINENLTAVCENQLVKLCSLNGCIYENVYQSSKINSDTASKLAVSLKEWSMKLPAQLQLENLLTLDSLDSINKNKSGVQRYIHHPLLLLHLTHLHGIILLSRPFFRYFISTSLDEIKNAAIKSNFVNNNHTNLRAGNNKNINVNNKNHENQNGNGNGNGNVNVNENENNIYNETENISIIKIFADSCLKAAIFTIRLVHFFIKRDIDPIKPYVLINCLLNAGLIIGRDFS</sequence>
<dbReference type="GeneID" id="30962793"/>
<dbReference type="CDD" id="cd12148">
    <property type="entry name" value="fungal_TF_MHR"/>
    <property type="match status" value="1"/>
</dbReference>
<dbReference type="SMART" id="SM00066">
    <property type="entry name" value="GAL4"/>
    <property type="match status" value="1"/>
</dbReference>
<keyword evidence="9" id="KW-1185">Reference proteome</keyword>